<gene>
    <name evidence="1" type="ORF">I6H06_17420</name>
    <name evidence="2" type="ORF">NFI99_19910</name>
</gene>
<dbReference type="SUPFAM" id="SSF56024">
    <property type="entry name" value="Phospholipase D/nuclease"/>
    <property type="match status" value="1"/>
</dbReference>
<dbReference type="EMBL" id="CP099587">
    <property type="protein sequence ID" value="USS47136.1"/>
    <property type="molecule type" value="Genomic_DNA"/>
</dbReference>
<accession>A0AAP9Y9F9</accession>
<dbReference type="AlphaFoldDB" id="A0AAP9Y9F9"/>
<proteinExistence type="predicted"/>
<evidence type="ECO:0000313" key="4">
    <source>
        <dbReference type="Proteomes" id="UP001056386"/>
    </source>
</evidence>
<name>A0AAP9Y9F9_BURGL</name>
<dbReference type="Proteomes" id="UP001056386">
    <property type="component" value="Chromosome 1"/>
</dbReference>
<keyword evidence="4" id="KW-1185">Reference proteome</keyword>
<dbReference type="RefSeq" id="WP_012735180.1">
    <property type="nucleotide sequence ID" value="NZ_CP021074.1"/>
</dbReference>
<protein>
    <recommendedName>
        <fullName evidence="5">Phospholipase D-like domain-containing protein</fullName>
    </recommendedName>
</protein>
<organism evidence="1 3">
    <name type="scientific">Burkholderia glumae</name>
    <name type="common">Pseudomonas glumae</name>
    <dbReference type="NCBI Taxonomy" id="337"/>
    <lineage>
        <taxon>Bacteria</taxon>
        <taxon>Pseudomonadati</taxon>
        <taxon>Pseudomonadota</taxon>
        <taxon>Betaproteobacteria</taxon>
        <taxon>Burkholderiales</taxon>
        <taxon>Burkholderiaceae</taxon>
        <taxon>Burkholderia</taxon>
    </lineage>
</organism>
<evidence type="ECO:0000313" key="3">
    <source>
        <dbReference type="Proteomes" id="UP000594892"/>
    </source>
</evidence>
<dbReference type="Proteomes" id="UP000594892">
    <property type="component" value="Chromosome 2"/>
</dbReference>
<evidence type="ECO:0008006" key="5">
    <source>
        <dbReference type="Google" id="ProtNLM"/>
    </source>
</evidence>
<evidence type="ECO:0000313" key="1">
    <source>
        <dbReference type="EMBL" id="QPQ93960.1"/>
    </source>
</evidence>
<evidence type="ECO:0000313" key="2">
    <source>
        <dbReference type="EMBL" id="USS47136.1"/>
    </source>
</evidence>
<dbReference type="GeneID" id="45697529"/>
<sequence>MKPHACLVSLVGAILLLAGPDVFALPKPFLGADARNAASAYFSADDAPVDPAVELVRGARRRVLVAGYGAVPPALAAALRDACRRGVAVRVVLDRSARHGRYSGAAFLAQAGIGLASTRRPGLLRQPFVIADDAVAVGAPAELAGAGGAVSVFHGVPQLAQTYTHAFWRVYRLAGGR</sequence>
<reference evidence="1 3" key="1">
    <citation type="submission" date="2020-12" db="EMBL/GenBank/DDBJ databases">
        <title>FDA dAtabase for Regulatory Grade micrObial Sequences (FDA-ARGOS): Supporting development and validation of Infectious Disease Dx tests.</title>
        <authorList>
            <person name="Minogue T."/>
            <person name="Wolcott M."/>
            <person name="Wasieloski L."/>
            <person name="Aguilar W."/>
            <person name="Moore D."/>
            <person name="Jaissle J."/>
            <person name="Tallon L."/>
            <person name="Sadzewicz L."/>
            <person name="Zhao X."/>
            <person name="Boylan J."/>
            <person name="Ott S."/>
            <person name="Bowen H."/>
            <person name="Vavikolanu K."/>
            <person name="Mehta A."/>
            <person name="Aluvathingal J."/>
            <person name="Nadendla S."/>
            <person name="Yan Y."/>
            <person name="Sichtig H."/>
        </authorList>
    </citation>
    <scope>NUCLEOTIDE SEQUENCE [LARGE SCALE GENOMIC DNA]</scope>
    <source>
        <strain evidence="1 3">FDAARGOS_949</strain>
    </source>
</reference>
<dbReference type="Gene3D" id="3.30.870.10">
    <property type="entry name" value="Endonuclease Chain A"/>
    <property type="match status" value="1"/>
</dbReference>
<reference evidence="2" key="2">
    <citation type="submission" date="2022-06" db="EMBL/GenBank/DDBJ databases">
        <title>Draft genome sequence of Burkholderia glumae strain GR20004 isolated from rice panicle showing bacterial panicle blight.</title>
        <authorList>
            <person name="Choi S.Y."/>
            <person name="Lee Y.H."/>
        </authorList>
    </citation>
    <scope>NUCLEOTIDE SEQUENCE</scope>
    <source>
        <strain evidence="2">GR20004</strain>
    </source>
</reference>
<dbReference type="EMBL" id="CP065601">
    <property type="protein sequence ID" value="QPQ93960.1"/>
    <property type="molecule type" value="Genomic_DNA"/>
</dbReference>